<protein>
    <recommendedName>
        <fullName evidence="8 9">2,3-bisphosphoglycerate-independent phosphoglycerate mutase</fullName>
        <shortName evidence="8">BPG-independent PGAM</shortName>
        <shortName evidence="8">Phosphoglyceromutase</shortName>
        <shortName evidence="8">iPGM</shortName>
        <ecNumber evidence="8 9">5.4.2.12</ecNumber>
    </recommendedName>
</protein>
<evidence type="ECO:0000256" key="6">
    <source>
        <dbReference type="ARBA" id="ARBA00023211"/>
    </source>
</evidence>
<name>A0ABQ5NND9_9BACI</name>
<keyword evidence="13" id="KW-1185">Reference proteome</keyword>
<feature type="binding site" evidence="8">
    <location>
        <position position="443"/>
    </location>
    <ligand>
        <name>Mn(2+)</name>
        <dbReference type="ChEBI" id="CHEBI:29035"/>
        <label>2</label>
    </ligand>
</feature>
<feature type="modified residue" description="Phosphotyrosine" evidence="8">
    <location>
        <position position="36"/>
    </location>
</feature>
<evidence type="ECO:0000256" key="1">
    <source>
        <dbReference type="ARBA" id="ARBA00000370"/>
    </source>
</evidence>
<dbReference type="SUPFAM" id="SSF64158">
    <property type="entry name" value="2,3-Bisphosphoglycerate-independent phosphoglycerate mutase, substrate-binding domain"/>
    <property type="match status" value="1"/>
</dbReference>
<evidence type="ECO:0000256" key="5">
    <source>
        <dbReference type="ARBA" id="ARBA00023152"/>
    </source>
</evidence>
<dbReference type="HAMAP" id="MF_01038">
    <property type="entry name" value="GpmI"/>
    <property type="match status" value="1"/>
</dbReference>
<accession>A0ABQ5NND9</accession>
<dbReference type="InterPro" id="IPR005995">
    <property type="entry name" value="Pgm_bpd_ind"/>
</dbReference>
<feature type="active site" description="Phosphoserine intermediate" evidence="8">
    <location>
        <position position="62"/>
    </location>
</feature>
<evidence type="ECO:0000256" key="7">
    <source>
        <dbReference type="ARBA" id="ARBA00023235"/>
    </source>
</evidence>
<feature type="domain" description="BPG-independent PGAM N-terminal" evidence="11">
    <location>
        <begin position="83"/>
        <end position="298"/>
    </location>
</feature>
<feature type="binding site" evidence="8">
    <location>
        <position position="402"/>
    </location>
    <ligand>
        <name>Mn(2+)</name>
        <dbReference type="ChEBI" id="CHEBI:29035"/>
        <label>1</label>
    </ligand>
</feature>
<keyword evidence="7 8" id="KW-0413">Isomerase</keyword>
<comment type="similarity">
    <text evidence="3 8">Belongs to the BPG-independent phosphoglycerate mutase family.</text>
</comment>
<feature type="binding site" evidence="8">
    <location>
        <position position="191"/>
    </location>
    <ligand>
        <name>substrate</name>
    </ligand>
</feature>
<dbReference type="Gene3D" id="3.40.1450.10">
    <property type="entry name" value="BPG-independent phosphoglycerate mutase, domain B"/>
    <property type="match status" value="1"/>
</dbReference>
<dbReference type="InterPro" id="IPR017850">
    <property type="entry name" value="Alkaline_phosphatase_core_sf"/>
</dbReference>
<sequence length="513" mass="56341">MPKKPVALIILDGFAFRDETFGNAVAQAHKPNFDRYWSTFPHATLTAAGEAVGLPDGQMGNSEVGHLNIGAGRIVYQSLTRLNKSIREGDFFTNQAFLDAVDYAKANNSKLHIMGLLSDGGVHSHYEHMFALLKLAKQQGLEKVFVHGFLDGRDVGPKTALDYIEETEKQMAEIGVGKFASIHGRYYAMDRDKRWDRVALTYNVLVDGVGQTADSAKSGVAESYERDVTDEFVIPFSIQEHGEPVATIEDNDAIIFFNFRPDRAIQLAKVFTNGDFDGFALSANHPRNLKFVSFTHYSDEVHAQVAYENDNLKNTIGEVLATNGKTQLRIAETEKYPHVTFFMSGGREEKFAGEERILIASPKVATYDLKPEMSAYEVTEALVAEIEADKFDGILLNFANPDMVGHSGMLEPTIKAIEAVDECLGKVVDAILAKDGAAIITADHGNSDEVLTLEGAPMTAHTTNPVPVIVTKLNVTLRKDGILADLAPTMLELLQVSQPVEMTGQSLIEKEEN</sequence>
<feature type="binding site" evidence="8">
    <location>
        <position position="12"/>
    </location>
    <ligand>
        <name>Mn(2+)</name>
        <dbReference type="ChEBI" id="CHEBI:29035"/>
        <label>2</label>
    </ligand>
</feature>
<dbReference type="EC" id="5.4.2.12" evidence="8 9"/>
<keyword evidence="4 8" id="KW-0479">Metal-binding</keyword>
<evidence type="ECO:0000313" key="13">
    <source>
        <dbReference type="Proteomes" id="UP001065593"/>
    </source>
</evidence>
<dbReference type="InterPro" id="IPR011258">
    <property type="entry name" value="BPG-indep_PGM_N"/>
</dbReference>
<evidence type="ECO:0000259" key="11">
    <source>
        <dbReference type="Pfam" id="PF06415"/>
    </source>
</evidence>
<keyword evidence="5 8" id="KW-0324">Glycolysis</keyword>
<evidence type="ECO:0000256" key="9">
    <source>
        <dbReference type="NCBIfam" id="TIGR01307"/>
    </source>
</evidence>
<feature type="domain" description="Metalloenzyme" evidence="10">
    <location>
        <begin position="4"/>
        <end position="497"/>
    </location>
</feature>
<dbReference type="Gene3D" id="3.40.720.10">
    <property type="entry name" value="Alkaline Phosphatase, subunit A"/>
    <property type="match status" value="1"/>
</dbReference>
<dbReference type="Pfam" id="PF06415">
    <property type="entry name" value="iPGM_N"/>
    <property type="match status" value="1"/>
</dbReference>
<organism evidence="12 13">
    <name type="scientific">Lysinibacillus piscis</name>
    <dbReference type="NCBI Taxonomy" id="2518931"/>
    <lineage>
        <taxon>Bacteria</taxon>
        <taxon>Bacillati</taxon>
        <taxon>Bacillota</taxon>
        <taxon>Bacilli</taxon>
        <taxon>Bacillales</taxon>
        <taxon>Bacillaceae</taxon>
        <taxon>Lysinibacillus</taxon>
    </lineage>
</organism>
<dbReference type="InterPro" id="IPR006124">
    <property type="entry name" value="Metalloenzyme"/>
</dbReference>
<reference evidence="12" key="1">
    <citation type="submission" date="2022-08" db="EMBL/GenBank/DDBJ databases">
        <title>Draft genome sequence of Lysinibacillus sp. strain KH24.</title>
        <authorList>
            <person name="Kanbe H."/>
            <person name="Itoh H."/>
        </authorList>
    </citation>
    <scope>NUCLEOTIDE SEQUENCE</scope>
    <source>
        <strain evidence="12">KH24</strain>
    </source>
</reference>
<comment type="function">
    <text evidence="8">Essential for rapid growth and for sporulation. Catalyzes the interconversion of 2-phosphoglycerate and 3-phosphoglycerate.</text>
</comment>
<comment type="subunit">
    <text evidence="8">Monomer.</text>
</comment>
<dbReference type="PIRSF" id="PIRSF001492">
    <property type="entry name" value="IPGAM"/>
    <property type="match status" value="1"/>
</dbReference>
<evidence type="ECO:0000256" key="2">
    <source>
        <dbReference type="ARBA" id="ARBA00004798"/>
    </source>
</evidence>
<feature type="binding site" evidence="8">
    <location>
        <begin position="153"/>
        <end position="154"/>
    </location>
    <ligand>
        <name>substrate</name>
    </ligand>
</feature>
<feature type="binding site" evidence="8">
    <location>
        <position position="406"/>
    </location>
    <ligand>
        <name>Mn(2+)</name>
        <dbReference type="ChEBI" id="CHEBI:29035"/>
        <label>1</label>
    </ligand>
</feature>
<comment type="caution">
    <text evidence="12">The sequence shown here is derived from an EMBL/GenBank/DDBJ whole genome shotgun (WGS) entry which is preliminary data.</text>
</comment>
<feature type="binding site" evidence="8">
    <location>
        <position position="185"/>
    </location>
    <ligand>
        <name>substrate</name>
    </ligand>
</feature>
<feature type="binding site" evidence="8">
    <location>
        <position position="461"/>
    </location>
    <ligand>
        <name>Mn(2+)</name>
        <dbReference type="ChEBI" id="CHEBI:29035"/>
        <label>1</label>
    </ligand>
</feature>
<dbReference type="InterPro" id="IPR036646">
    <property type="entry name" value="PGAM_B_sf"/>
</dbReference>
<evidence type="ECO:0000313" key="12">
    <source>
        <dbReference type="EMBL" id="GLC89819.1"/>
    </source>
</evidence>
<comment type="pathway">
    <text evidence="2 8">Carbohydrate degradation; glycolysis; pyruvate from D-glyceraldehyde 3-phosphate: step 3/5.</text>
</comment>
<dbReference type="SUPFAM" id="SSF53649">
    <property type="entry name" value="Alkaline phosphatase-like"/>
    <property type="match status" value="1"/>
</dbReference>
<evidence type="ECO:0000256" key="3">
    <source>
        <dbReference type="ARBA" id="ARBA00008819"/>
    </source>
</evidence>
<proteinExistence type="inferred from homology"/>
<dbReference type="NCBIfam" id="TIGR01307">
    <property type="entry name" value="pgm_bpd_ind"/>
    <property type="match status" value="1"/>
</dbReference>
<comment type="cofactor">
    <cofactor evidence="8">
        <name>Mn(2+)</name>
        <dbReference type="ChEBI" id="CHEBI:29035"/>
    </cofactor>
    <text evidence="8">Binds 2 manganese ions per subunit.</text>
</comment>
<keyword evidence="8" id="KW-0749">Sporulation</keyword>
<dbReference type="RefSeq" id="WP_264989695.1">
    <property type="nucleotide sequence ID" value="NZ_BRZA01000004.1"/>
</dbReference>
<dbReference type="PANTHER" id="PTHR31637:SF0">
    <property type="entry name" value="2,3-BISPHOSPHOGLYCERATE-INDEPENDENT PHOSPHOGLYCERATE MUTASE"/>
    <property type="match status" value="1"/>
</dbReference>
<feature type="binding site" evidence="8">
    <location>
        <position position="335"/>
    </location>
    <ligand>
        <name>substrate</name>
    </ligand>
</feature>
<keyword evidence="8" id="KW-0597">Phosphoprotein</keyword>
<feature type="binding site" evidence="8">
    <location>
        <position position="123"/>
    </location>
    <ligand>
        <name>substrate</name>
    </ligand>
</feature>
<gene>
    <name evidence="8 12" type="primary">gpmI</name>
    <name evidence="12" type="ORF">LYSBPC_29460</name>
</gene>
<dbReference type="CDD" id="cd16010">
    <property type="entry name" value="iPGM"/>
    <property type="match status" value="1"/>
</dbReference>
<feature type="binding site" evidence="8">
    <location>
        <begin position="260"/>
        <end position="263"/>
    </location>
    <ligand>
        <name>substrate</name>
    </ligand>
</feature>
<comment type="catalytic activity">
    <reaction evidence="1 8">
        <text>(2R)-2-phosphoglycerate = (2R)-3-phosphoglycerate</text>
        <dbReference type="Rhea" id="RHEA:15901"/>
        <dbReference type="ChEBI" id="CHEBI:58272"/>
        <dbReference type="ChEBI" id="CHEBI:58289"/>
        <dbReference type="EC" id="5.4.2.12"/>
    </reaction>
</comment>
<dbReference type="Pfam" id="PF01676">
    <property type="entry name" value="Metalloenzyme"/>
    <property type="match status" value="1"/>
</dbReference>
<dbReference type="Proteomes" id="UP001065593">
    <property type="component" value="Unassembled WGS sequence"/>
</dbReference>
<feature type="binding site" evidence="8">
    <location>
        <position position="444"/>
    </location>
    <ligand>
        <name>Mn(2+)</name>
        <dbReference type="ChEBI" id="CHEBI:29035"/>
        <label>2</label>
    </ligand>
</feature>
<dbReference type="EMBL" id="BRZA01000004">
    <property type="protein sequence ID" value="GLC89819.1"/>
    <property type="molecule type" value="Genomic_DNA"/>
</dbReference>
<evidence type="ECO:0000259" key="10">
    <source>
        <dbReference type="Pfam" id="PF01676"/>
    </source>
</evidence>
<dbReference type="PANTHER" id="PTHR31637">
    <property type="entry name" value="2,3-BISPHOSPHOGLYCERATE-INDEPENDENT PHOSPHOGLYCERATE MUTASE"/>
    <property type="match status" value="1"/>
</dbReference>
<evidence type="ECO:0000256" key="8">
    <source>
        <dbReference type="HAMAP-Rule" id="MF_01038"/>
    </source>
</evidence>
<feature type="binding site" evidence="8">
    <location>
        <position position="62"/>
    </location>
    <ligand>
        <name>Mn(2+)</name>
        <dbReference type="ChEBI" id="CHEBI:29035"/>
        <label>2</label>
    </ligand>
</feature>
<evidence type="ECO:0000256" key="4">
    <source>
        <dbReference type="ARBA" id="ARBA00022723"/>
    </source>
</evidence>
<keyword evidence="6 8" id="KW-0464">Manganese</keyword>